<organism evidence="1 2">
    <name type="scientific">Saccharibacillus sacchari</name>
    <dbReference type="NCBI Taxonomy" id="456493"/>
    <lineage>
        <taxon>Bacteria</taxon>
        <taxon>Bacillati</taxon>
        <taxon>Bacillota</taxon>
        <taxon>Bacilli</taxon>
        <taxon>Bacillales</taxon>
        <taxon>Paenibacillaceae</taxon>
        <taxon>Saccharibacillus</taxon>
    </lineage>
</organism>
<gene>
    <name evidence="1" type="ORF">WKI47_04535</name>
</gene>
<keyword evidence="2" id="KW-1185">Reference proteome</keyword>
<protein>
    <submittedName>
        <fullName evidence="1">Uncharacterized protein</fullName>
    </submittedName>
</protein>
<proteinExistence type="predicted"/>
<evidence type="ECO:0000313" key="1">
    <source>
        <dbReference type="EMBL" id="MEJ8303179.1"/>
    </source>
</evidence>
<dbReference type="Proteomes" id="UP001380953">
    <property type="component" value="Unassembled WGS sequence"/>
</dbReference>
<name>A0ACC6P8H2_9BACL</name>
<evidence type="ECO:0000313" key="2">
    <source>
        <dbReference type="Proteomes" id="UP001380953"/>
    </source>
</evidence>
<dbReference type="EMBL" id="JBBKAR010000016">
    <property type="protein sequence ID" value="MEJ8303179.1"/>
    <property type="molecule type" value="Genomic_DNA"/>
</dbReference>
<sequence length="104" mass="11837">MEFDFTTIVLAIIVFSLMLMVIGLRFEVRSLREEMNRLAESPRYPRPSPMIASSDGEQGPRPSSAGDDHLRSLVAKGRKIEAIKEAREMYNFSLKEAKNYVESL</sequence>
<comment type="caution">
    <text evidence="1">The sequence shown here is derived from an EMBL/GenBank/DDBJ whole genome shotgun (WGS) entry which is preliminary data.</text>
</comment>
<reference evidence="1" key="1">
    <citation type="submission" date="2024-03" db="EMBL/GenBank/DDBJ databases">
        <title>Whole genome sequecning of epiphytes from Marcgravia umbellata leaves.</title>
        <authorList>
            <person name="Kumar G."/>
            <person name="Savka M.A."/>
        </authorList>
    </citation>
    <scope>NUCLEOTIDE SEQUENCE</scope>
    <source>
        <strain evidence="1">RIT_BL5</strain>
    </source>
</reference>
<accession>A0ACC6P8H2</accession>